<evidence type="ECO:0000256" key="1">
    <source>
        <dbReference type="SAM" id="MobiDB-lite"/>
    </source>
</evidence>
<feature type="region of interest" description="Disordered" evidence="1">
    <location>
        <begin position="1"/>
        <end position="35"/>
    </location>
</feature>
<dbReference type="Proteomes" id="UP000092177">
    <property type="component" value="Chromosome 2"/>
</dbReference>
<evidence type="ECO:0000313" key="3">
    <source>
        <dbReference type="EMBL" id="OBR13556.1"/>
    </source>
</evidence>
<dbReference type="GeneID" id="28861364"/>
<proteinExistence type="predicted"/>
<feature type="transmembrane region" description="Helical" evidence="2">
    <location>
        <begin position="77"/>
        <end position="99"/>
    </location>
</feature>
<evidence type="ECO:0000313" key="4">
    <source>
        <dbReference type="Proteomes" id="UP000092177"/>
    </source>
</evidence>
<dbReference type="EMBL" id="LTAN01000002">
    <property type="protein sequence ID" value="OBR13556.1"/>
    <property type="molecule type" value="Genomic_DNA"/>
</dbReference>
<dbReference type="AlphaFoldDB" id="A0A1B7YNC7"/>
<keyword evidence="2" id="KW-0812">Transmembrane</keyword>
<dbReference type="VEuPathDB" id="FungiDB:CH63R_02282"/>
<dbReference type="KEGG" id="chig:CH63R_02282"/>
<reference evidence="4" key="1">
    <citation type="journal article" date="2017" name="BMC Genomics">
        <title>Gapless genome assembly of Colletotrichum higginsianum reveals chromosome structure and association of transposable elements with secondary metabolite gene clusters.</title>
        <authorList>
            <person name="Dallery J.-F."/>
            <person name="Lapalu N."/>
            <person name="Zampounis A."/>
            <person name="Pigne S."/>
            <person name="Luyten I."/>
            <person name="Amselem J."/>
            <person name="Wittenberg A.H.J."/>
            <person name="Zhou S."/>
            <person name="de Queiroz M.V."/>
            <person name="Robin G.P."/>
            <person name="Auger A."/>
            <person name="Hainaut M."/>
            <person name="Henrissat B."/>
            <person name="Kim K.-T."/>
            <person name="Lee Y.-H."/>
            <person name="Lespinet O."/>
            <person name="Schwartz D.C."/>
            <person name="Thon M.R."/>
            <person name="O'Connell R.J."/>
        </authorList>
    </citation>
    <scope>NUCLEOTIDE SEQUENCE [LARGE SCALE GENOMIC DNA]</scope>
    <source>
        <strain evidence="4">IMI 349063</strain>
    </source>
</reference>
<keyword evidence="2" id="KW-1133">Transmembrane helix</keyword>
<gene>
    <name evidence="3" type="ORF">CH63R_02282</name>
</gene>
<dbReference type="RefSeq" id="XP_018162073.1">
    <property type="nucleotide sequence ID" value="XM_018297257.1"/>
</dbReference>
<keyword evidence="2" id="KW-0472">Membrane</keyword>
<organism evidence="3 4">
    <name type="scientific">Colletotrichum higginsianum (strain IMI 349063)</name>
    <name type="common">Crucifer anthracnose fungus</name>
    <dbReference type="NCBI Taxonomy" id="759273"/>
    <lineage>
        <taxon>Eukaryota</taxon>
        <taxon>Fungi</taxon>
        <taxon>Dikarya</taxon>
        <taxon>Ascomycota</taxon>
        <taxon>Pezizomycotina</taxon>
        <taxon>Sordariomycetes</taxon>
        <taxon>Hypocreomycetidae</taxon>
        <taxon>Glomerellales</taxon>
        <taxon>Glomerellaceae</taxon>
        <taxon>Colletotrichum</taxon>
        <taxon>Colletotrichum destructivum species complex</taxon>
    </lineage>
</organism>
<evidence type="ECO:0000256" key="2">
    <source>
        <dbReference type="SAM" id="Phobius"/>
    </source>
</evidence>
<keyword evidence="4" id="KW-1185">Reference proteome</keyword>
<sequence length="120" mass="13142">MLADKYGGRRNSHKKAKEREKHETNASGARAASSSTPYAKTLMVGLLLPARFRREADRFSLFALAINTHPCLHPNLAIVRTISFVFGQLGVPVVIALVVQGRSVDLRGPTATCRPAHHSR</sequence>
<protein>
    <submittedName>
        <fullName evidence="3">Uncharacterized protein</fullName>
    </submittedName>
</protein>
<name>A0A1B7YNC7_COLHI</name>
<comment type="caution">
    <text evidence="3">The sequence shown here is derived from an EMBL/GenBank/DDBJ whole genome shotgun (WGS) entry which is preliminary data.</text>
</comment>
<accession>A0A1B7YNC7</accession>